<evidence type="ECO:0000313" key="1">
    <source>
        <dbReference type="EMBL" id="OJJ82087.1"/>
    </source>
</evidence>
<gene>
    <name evidence="1" type="ORF">ASPGLDRAFT_27491</name>
</gene>
<dbReference type="VEuPathDB" id="FungiDB:ASPGLDRAFT_27491"/>
<sequence length="169" mass="19004">MAASSTFPLYGWSIATVSVLSYQSVKLVYCNLNNVCDYCLAVRNSPSALFEDVPVFGKHIECHDVKEFNPFAYISGSTDTGFLFMVRYNMEYYPARSSTPYWYRITDQDAVDCQKKEKEKAHPKCRKPEGGSVQRPNKLLTGLLGLSPENGALCDTIRTRTKYGITSVI</sequence>
<proteinExistence type="predicted"/>
<dbReference type="Proteomes" id="UP000184300">
    <property type="component" value="Unassembled WGS sequence"/>
</dbReference>
<dbReference type="RefSeq" id="XP_022398785.1">
    <property type="nucleotide sequence ID" value="XM_022543664.1"/>
</dbReference>
<name>A0A1L9VDT2_ASPGL</name>
<organism evidence="1 2">
    <name type="scientific">Aspergillus glaucus CBS 516.65</name>
    <dbReference type="NCBI Taxonomy" id="1160497"/>
    <lineage>
        <taxon>Eukaryota</taxon>
        <taxon>Fungi</taxon>
        <taxon>Dikarya</taxon>
        <taxon>Ascomycota</taxon>
        <taxon>Pezizomycotina</taxon>
        <taxon>Eurotiomycetes</taxon>
        <taxon>Eurotiomycetidae</taxon>
        <taxon>Eurotiales</taxon>
        <taxon>Aspergillaceae</taxon>
        <taxon>Aspergillus</taxon>
        <taxon>Aspergillus subgen. Aspergillus</taxon>
    </lineage>
</organism>
<keyword evidence="2" id="KW-1185">Reference proteome</keyword>
<accession>A0A1L9VDT2</accession>
<dbReference type="AlphaFoldDB" id="A0A1L9VDT2"/>
<protein>
    <submittedName>
        <fullName evidence="1">Uncharacterized protein</fullName>
    </submittedName>
</protein>
<dbReference type="GeneID" id="34459925"/>
<reference evidence="2" key="1">
    <citation type="journal article" date="2017" name="Genome Biol.">
        <title>Comparative genomics reveals high biological diversity and specific adaptations in the industrially and medically important fungal genus Aspergillus.</title>
        <authorList>
            <person name="de Vries R.P."/>
            <person name="Riley R."/>
            <person name="Wiebenga A."/>
            <person name="Aguilar-Osorio G."/>
            <person name="Amillis S."/>
            <person name="Uchima C.A."/>
            <person name="Anderluh G."/>
            <person name="Asadollahi M."/>
            <person name="Askin M."/>
            <person name="Barry K."/>
            <person name="Battaglia E."/>
            <person name="Bayram O."/>
            <person name="Benocci T."/>
            <person name="Braus-Stromeyer S.A."/>
            <person name="Caldana C."/>
            <person name="Canovas D."/>
            <person name="Cerqueira G.C."/>
            <person name="Chen F."/>
            <person name="Chen W."/>
            <person name="Choi C."/>
            <person name="Clum A."/>
            <person name="Dos Santos R.A."/>
            <person name="Damasio A.R."/>
            <person name="Diallinas G."/>
            <person name="Emri T."/>
            <person name="Fekete E."/>
            <person name="Flipphi M."/>
            <person name="Freyberg S."/>
            <person name="Gallo A."/>
            <person name="Gournas C."/>
            <person name="Habgood R."/>
            <person name="Hainaut M."/>
            <person name="Harispe M.L."/>
            <person name="Henrissat B."/>
            <person name="Hilden K.S."/>
            <person name="Hope R."/>
            <person name="Hossain A."/>
            <person name="Karabika E."/>
            <person name="Karaffa L."/>
            <person name="Karanyi Z."/>
            <person name="Krasevec N."/>
            <person name="Kuo A."/>
            <person name="Kusch H."/>
            <person name="LaButti K."/>
            <person name="Lagendijk E.L."/>
            <person name="Lapidus A."/>
            <person name="Levasseur A."/>
            <person name="Lindquist E."/>
            <person name="Lipzen A."/>
            <person name="Logrieco A.F."/>
            <person name="MacCabe A."/>
            <person name="Maekelae M.R."/>
            <person name="Malavazi I."/>
            <person name="Melin P."/>
            <person name="Meyer V."/>
            <person name="Mielnichuk N."/>
            <person name="Miskei M."/>
            <person name="Molnar A.P."/>
            <person name="Mule G."/>
            <person name="Ngan C.Y."/>
            <person name="Orejas M."/>
            <person name="Orosz E."/>
            <person name="Ouedraogo J.P."/>
            <person name="Overkamp K.M."/>
            <person name="Park H.-S."/>
            <person name="Perrone G."/>
            <person name="Piumi F."/>
            <person name="Punt P.J."/>
            <person name="Ram A.F."/>
            <person name="Ramon A."/>
            <person name="Rauscher S."/>
            <person name="Record E."/>
            <person name="Riano-Pachon D.M."/>
            <person name="Robert V."/>
            <person name="Roehrig J."/>
            <person name="Ruller R."/>
            <person name="Salamov A."/>
            <person name="Salih N.S."/>
            <person name="Samson R.A."/>
            <person name="Sandor E."/>
            <person name="Sanguinetti M."/>
            <person name="Schuetze T."/>
            <person name="Sepcic K."/>
            <person name="Shelest E."/>
            <person name="Sherlock G."/>
            <person name="Sophianopoulou V."/>
            <person name="Squina F.M."/>
            <person name="Sun H."/>
            <person name="Susca A."/>
            <person name="Todd R.B."/>
            <person name="Tsang A."/>
            <person name="Unkles S.E."/>
            <person name="van de Wiele N."/>
            <person name="van Rossen-Uffink D."/>
            <person name="Oliveira J.V."/>
            <person name="Vesth T.C."/>
            <person name="Visser J."/>
            <person name="Yu J.-H."/>
            <person name="Zhou M."/>
            <person name="Andersen M.R."/>
            <person name="Archer D.B."/>
            <person name="Baker S.E."/>
            <person name="Benoit I."/>
            <person name="Brakhage A.A."/>
            <person name="Braus G.H."/>
            <person name="Fischer R."/>
            <person name="Frisvad J.C."/>
            <person name="Goldman G.H."/>
            <person name="Houbraken J."/>
            <person name="Oakley B."/>
            <person name="Pocsi I."/>
            <person name="Scazzocchio C."/>
            <person name="Seiboth B."/>
            <person name="vanKuyk P.A."/>
            <person name="Wortman J."/>
            <person name="Dyer P.S."/>
            <person name="Grigoriev I.V."/>
        </authorList>
    </citation>
    <scope>NUCLEOTIDE SEQUENCE [LARGE SCALE GENOMIC DNA]</scope>
    <source>
        <strain evidence="2">CBS 516.65</strain>
    </source>
</reference>
<evidence type="ECO:0000313" key="2">
    <source>
        <dbReference type="Proteomes" id="UP000184300"/>
    </source>
</evidence>
<dbReference type="EMBL" id="KV878903">
    <property type="protein sequence ID" value="OJJ82087.1"/>
    <property type="molecule type" value="Genomic_DNA"/>
</dbReference>